<dbReference type="SUPFAM" id="SSF48726">
    <property type="entry name" value="Immunoglobulin"/>
    <property type="match status" value="13"/>
</dbReference>
<dbReference type="GO" id="GO:0043025">
    <property type="term" value="C:neuronal cell body"/>
    <property type="evidence" value="ECO:0007669"/>
    <property type="project" value="TreeGrafter"/>
</dbReference>
<dbReference type="PROSITE" id="PS50853">
    <property type="entry name" value="FN3"/>
    <property type="match status" value="3"/>
</dbReference>
<feature type="transmembrane region" description="Helical" evidence="19">
    <location>
        <begin position="1689"/>
        <end position="1714"/>
    </location>
</feature>
<dbReference type="InterPro" id="IPR013098">
    <property type="entry name" value="Ig_I-set"/>
</dbReference>
<evidence type="ECO:0000256" key="7">
    <source>
        <dbReference type="ARBA" id="ARBA00022729"/>
    </source>
</evidence>
<feature type="domain" description="Ig-like" evidence="22">
    <location>
        <begin position="186"/>
        <end position="285"/>
    </location>
</feature>
<dbReference type="GO" id="GO:0030424">
    <property type="term" value="C:axon"/>
    <property type="evidence" value="ECO:0007669"/>
    <property type="project" value="TreeGrafter"/>
</dbReference>
<dbReference type="Pfam" id="PF00102">
    <property type="entry name" value="Y_phosphatase"/>
    <property type="match status" value="2"/>
</dbReference>
<keyword evidence="9" id="KW-0378">Hydrolase</keyword>
<dbReference type="InterPro" id="IPR003599">
    <property type="entry name" value="Ig_sub"/>
</dbReference>
<dbReference type="FunFam" id="2.60.40.10:FF:000005">
    <property type="entry name" value="Neuronal cell adhesion molecule"/>
    <property type="match status" value="2"/>
</dbReference>
<comment type="catalytic activity">
    <reaction evidence="17">
        <text>O-phospho-L-tyrosyl-[protein] + H2O = L-tyrosyl-[protein] + phosphate</text>
        <dbReference type="Rhea" id="RHEA:10684"/>
        <dbReference type="Rhea" id="RHEA-COMP:10136"/>
        <dbReference type="Rhea" id="RHEA-COMP:20101"/>
        <dbReference type="ChEBI" id="CHEBI:15377"/>
        <dbReference type="ChEBI" id="CHEBI:43474"/>
        <dbReference type="ChEBI" id="CHEBI:46858"/>
        <dbReference type="ChEBI" id="CHEBI:61978"/>
        <dbReference type="EC" id="3.1.3.48"/>
    </reaction>
</comment>
<feature type="domain" description="Ig-like" evidence="22">
    <location>
        <begin position="668"/>
        <end position="755"/>
    </location>
</feature>
<dbReference type="Gene3D" id="3.90.190.10">
    <property type="entry name" value="Protein tyrosine phosphatase superfamily"/>
    <property type="match status" value="2"/>
</dbReference>
<dbReference type="SMART" id="SM00404">
    <property type="entry name" value="PTPc_motif"/>
    <property type="match status" value="2"/>
</dbReference>
<dbReference type="InterPro" id="IPR007110">
    <property type="entry name" value="Ig-like_dom"/>
</dbReference>
<dbReference type="InterPro" id="IPR003598">
    <property type="entry name" value="Ig_sub2"/>
</dbReference>
<evidence type="ECO:0000256" key="18">
    <source>
        <dbReference type="SAM" id="MobiDB-lite"/>
    </source>
</evidence>
<dbReference type="PROSITE" id="PS50835">
    <property type="entry name" value="IG_LIKE"/>
    <property type="match status" value="13"/>
</dbReference>
<dbReference type="PROSITE" id="PS00383">
    <property type="entry name" value="TYR_PHOSPHATASE_1"/>
    <property type="match status" value="1"/>
</dbReference>
<dbReference type="SUPFAM" id="SSF49265">
    <property type="entry name" value="Fibronectin type III"/>
    <property type="match status" value="2"/>
</dbReference>
<feature type="domain" description="Ig-like" evidence="22">
    <location>
        <begin position="483"/>
        <end position="570"/>
    </location>
</feature>
<keyword evidence="19" id="KW-0812">Transmembrane</keyword>
<comment type="caution">
    <text evidence="24">The sequence shown here is derived from an EMBL/GenBank/DDBJ whole genome shotgun (WGS) entry which is preliminary data.</text>
</comment>
<gene>
    <name evidence="24" type="ORF">PMEA_00013822</name>
</gene>
<evidence type="ECO:0000256" key="14">
    <source>
        <dbReference type="ARBA" id="ARBA00023170"/>
    </source>
</evidence>
<dbReference type="InterPro" id="IPR013106">
    <property type="entry name" value="Ig_V-set"/>
</dbReference>
<feature type="domain" description="Ig-like" evidence="22">
    <location>
        <begin position="575"/>
        <end position="662"/>
    </location>
</feature>
<evidence type="ECO:0000256" key="8">
    <source>
        <dbReference type="ARBA" id="ARBA00022737"/>
    </source>
</evidence>
<evidence type="ECO:0000256" key="10">
    <source>
        <dbReference type="ARBA" id="ARBA00022889"/>
    </source>
</evidence>
<feature type="domain" description="Ig-like" evidence="22">
    <location>
        <begin position="92"/>
        <end position="181"/>
    </location>
</feature>
<keyword evidence="12 19" id="KW-0472">Membrane</keyword>
<evidence type="ECO:0000256" key="19">
    <source>
        <dbReference type="SAM" id="Phobius"/>
    </source>
</evidence>
<comment type="similarity">
    <text evidence="4">Belongs to the protein-tyrosine phosphatase family. Receptor class 2A subfamily.</text>
</comment>
<dbReference type="SMART" id="SM00408">
    <property type="entry name" value="IGc2"/>
    <property type="match status" value="13"/>
</dbReference>
<dbReference type="Pfam" id="PF13927">
    <property type="entry name" value="Ig_3"/>
    <property type="match status" value="1"/>
</dbReference>
<dbReference type="FunFam" id="2.60.40.10:FF:000107">
    <property type="entry name" value="Myosin, light chain kinase a"/>
    <property type="match status" value="1"/>
</dbReference>
<dbReference type="PANTHER" id="PTHR45080:SF8">
    <property type="entry name" value="IG-LIKE DOMAIN-CONTAINING PROTEIN"/>
    <property type="match status" value="1"/>
</dbReference>
<dbReference type="FunFam" id="2.60.40.10:FF:000028">
    <property type="entry name" value="Neuronal cell adhesion molecule"/>
    <property type="match status" value="1"/>
</dbReference>
<name>A0AAU9WZ59_9CNID</name>
<evidence type="ECO:0000256" key="4">
    <source>
        <dbReference type="ARBA" id="ARBA00010504"/>
    </source>
</evidence>
<keyword evidence="16" id="KW-0393">Immunoglobulin domain</keyword>
<dbReference type="InterPro" id="IPR000242">
    <property type="entry name" value="PTP_cat"/>
</dbReference>
<accession>A0AAU9WZ59</accession>
<evidence type="ECO:0000256" key="9">
    <source>
        <dbReference type="ARBA" id="ARBA00022801"/>
    </source>
</evidence>
<dbReference type="InterPro" id="IPR000387">
    <property type="entry name" value="Tyr_Pase_dom"/>
</dbReference>
<dbReference type="InterPro" id="IPR016130">
    <property type="entry name" value="Tyr_Pase_AS"/>
</dbReference>
<dbReference type="PROSITE" id="PS50056">
    <property type="entry name" value="TYR_PHOSPHATASE_2"/>
    <property type="match status" value="1"/>
</dbReference>
<evidence type="ECO:0000256" key="3">
    <source>
        <dbReference type="ARBA" id="ARBA00009588"/>
    </source>
</evidence>
<feature type="domain" description="Ig-like" evidence="22">
    <location>
        <begin position="1128"/>
        <end position="1219"/>
    </location>
</feature>
<dbReference type="InterPro" id="IPR050958">
    <property type="entry name" value="Cell_Adh-Cytoskel_Orgn"/>
</dbReference>
<evidence type="ECO:0000256" key="11">
    <source>
        <dbReference type="ARBA" id="ARBA00022912"/>
    </source>
</evidence>
<comment type="subcellular location">
    <subcellularLocation>
        <location evidence="2">Cell membrane</location>
    </subcellularLocation>
    <subcellularLocation>
        <location evidence="1">Membrane</location>
        <topology evidence="1">Single-pass membrane protein</topology>
    </subcellularLocation>
</comment>
<dbReference type="InterPro" id="IPR003595">
    <property type="entry name" value="Tyr_Pase_cat"/>
</dbReference>
<evidence type="ECO:0000313" key="25">
    <source>
        <dbReference type="Proteomes" id="UP001159428"/>
    </source>
</evidence>
<dbReference type="SMART" id="SM00406">
    <property type="entry name" value="IGv"/>
    <property type="match status" value="8"/>
</dbReference>
<dbReference type="EC" id="3.1.3.48" evidence="5"/>
<keyword evidence="6" id="KW-1003">Cell membrane</keyword>
<dbReference type="GO" id="GO:0004725">
    <property type="term" value="F:protein tyrosine phosphatase activity"/>
    <property type="evidence" value="ECO:0007669"/>
    <property type="project" value="UniProtKB-EC"/>
</dbReference>
<feature type="domain" description="Ig-like" evidence="22">
    <location>
        <begin position="760"/>
        <end position="843"/>
    </location>
</feature>
<dbReference type="GO" id="GO:0005886">
    <property type="term" value="C:plasma membrane"/>
    <property type="evidence" value="ECO:0007669"/>
    <property type="project" value="UniProtKB-SubCell"/>
</dbReference>
<feature type="domain" description="Ig-like" evidence="22">
    <location>
        <begin position="852"/>
        <end position="939"/>
    </location>
</feature>
<dbReference type="Proteomes" id="UP001159428">
    <property type="component" value="Unassembled WGS sequence"/>
</dbReference>
<evidence type="ECO:0000256" key="2">
    <source>
        <dbReference type="ARBA" id="ARBA00004236"/>
    </source>
</evidence>
<feature type="domain" description="Fibronectin type-III" evidence="23">
    <location>
        <begin position="1328"/>
        <end position="1427"/>
    </location>
</feature>
<dbReference type="Pfam" id="PF00041">
    <property type="entry name" value="fn3"/>
    <property type="match status" value="3"/>
</dbReference>
<dbReference type="InterPro" id="IPR003961">
    <property type="entry name" value="FN3_dom"/>
</dbReference>
<evidence type="ECO:0000313" key="24">
    <source>
        <dbReference type="EMBL" id="CAH3130121.1"/>
    </source>
</evidence>
<dbReference type="CDD" id="cd00096">
    <property type="entry name" value="Ig"/>
    <property type="match status" value="1"/>
</dbReference>
<reference evidence="24 25" key="1">
    <citation type="submission" date="2022-05" db="EMBL/GenBank/DDBJ databases">
        <authorList>
            <consortium name="Genoscope - CEA"/>
            <person name="William W."/>
        </authorList>
    </citation>
    <scope>NUCLEOTIDE SEQUENCE [LARGE SCALE GENOMIC DNA]</scope>
</reference>
<dbReference type="Pfam" id="PF07679">
    <property type="entry name" value="I-set"/>
    <property type="match status" value="12"/>
</dbReference>
<dbReference type="SMART" id="SM00060">
    <property type="entry name" value="FN3"/>
    <property type="match status" value="4"/>
</dbReference>
<feature type="domain" description="Ig-like" evidence="22">
    <location>
        <begin position="289"/>
        <end position="375"/>
    </location>
</feature>
<keyword evidence="25" id="KW-1185">Reference proteome</keyword>
<dbReference type="GO" id="GO:0008046">
    <property type="term" value="F:axon guidance receptor activity"/>
    <property type="evidence" value="ECO:0007669"/>
    <property type="project" value="TreeGrafter"/>
</dbReference>
<feature type="domain" description="Ig-like" evidence="22">
    <location>
        <begin position="944"/>
        <end position="1031"/>
    </location>
</feature>
<dbReference type="Gene3D" id="2.60.40.10">
    <property type="entry name" value="Immunoglobulins"/>
    <property type="match status" value="16"/>
</dbReference>
<feature type="domain" description="Ig-like" evidence="22">
    <location>
        <begin position="1"/>
        <end position="63"/>
    </location>
</feature>
<dbReference type="FunFam" id="2.60.40.10:FF:000032">
    <property type="entry name" value="palladin isoform X1"/>
    <property type="match status" value="2"/>
</dbReference>
<evidence type="ECO:0000256" key="13">
    <source>
        <dbReference type="ARBA" id="ARBA00023157"/>
    </source>
</evidence>
<keyword evidence="8" id="KW-0677">Repeat</keyword>
<feature type="domain" description="Fibronectin type-III" evidence="23">
    <location>
        <begin position="1226"/>
        <end position="1326"/>
    </location>
</feature>
<dbReference type="FunFam" id="3.90.190.10:FF:000102">
    <property type="entry name" value="Receptor-type tyrosine-protein phosphatase"/>
    <property type="match status" value="1"/>
</dbReference>
<evidence type="ECO:0000256" key="15">
    <source>
        <dbReference type="ARBA" id="ARBA00023180"/>
    </source>
</evidence>
<sequence>MGNPVPKISWNKGGSPLSINFRVSLSADNKHLTITNVNRVDSGAYRCVATNSLGNDTSSPAFLGETENINFFSLKCSAGDFACLIRTAVDKPNISPLPRTIQRIEGDKVTLFCNASGNPLPTITWTIDGNSVDTSNSSRMNLFYEGKHLAVKNVSRRNSGVYRCVAGNSIGNVTSNGTTLRVLYKPDVTIIDGPRQFAVVGKSKKLICKYDALPPVSKAQWIKDGDVIVRNSSLLVNESRFSVLYYNKSQIQLLINQSTSQDAGNYTCLIINSVGNSSQNTSVISQELPLITTRPEGKTPIEGEKITLFCNATGNPEPSISWIKDGSPIKSKSRIGLSQDSKRLTITNVSRTDSGEYQCEARNGVGNDTSNSRVDVLFEPEVTIDGDQEQYVAKGSNIQLICRYEASPPVSEVRWIKEGTVIAENTSMHINDSRVTIPSFNESQIQLSITAASLKDGGNYICKVTNILNSTQDTTMIIVKDKPEIATHPQNITTREGQNVTIYCNATGNPAPTISWYKNGYPINNSFSTILSPSHEQLTIRNVNRIDSGDYACQAKNRVGTDTSNASTINVQFRAEIVSHPQVNVTKEEGSNLTLFCNATGNPGPIILWTKDGSPTNNNSRIRFSKHNRLLTISNVNRTDSGHYRCVANNSLGNGTSNVSIVNIQYKPEITSHPKNVDIKEGGNVTFSCNYTANPSPTTSWTKDESPITNNSRISYSVVNKVLAITNVNRKDSGEYRCEASNKLGNDTSEAAELNVKYRPEITKHPQNVTVAERNNVTLTCNATGNPEPQFSWFKLENTVKSNNRINMSAKTSHLTITDVNRHDSGGYLCVAHNGVGNDTSIIVILDVQYKPEIATHPHNIRTREGQNVTIYCNATGNPVPTISWYKNEYPISNGLRIILSPGYEQLTIRNVNRIDSGDYTCRGNNSVGADTSNASTINVQYEPEIITDPSDDKVKEGQNTTFYCNATGNPSPAISWKKDGHSICNNSSISYSAESNELTIINVYRTDSGKYHCVANNSIGNASSDAATLVVEYKSEITTHPSNVTETEGESVTLHCNAIGYPLPTLSWTKDGSDIGNNSRISFSADKKQLAITKASRVDSGAYRCVANNSLGNDTSMAAVVDVQFAPEISIHPRNVTIVRGDSVTFSCSVVGNPTPSVVWTKDGRDLNVTENSRFNLSSRKNNHSLEIAEVHRSDSGQYRCVAENSKNISNSSAATLTVQYVPDPPKDVKVISRASREVNVSWTAGSNGNSAIQNYTVEIREDNQTFRDAICQGTLLKNNCVIYSTRVSIKELLPWTTYYLRVFARNMIGPGNYSSVVNVTTEEEVPSSAPPFNVTVLNSTAVNVSWQMLTKEDARGDILGYYILYKRKSKPEVSWKNRTVNGADITFLVLAFLDEYTPYQFAIQAFNSKGVSGRSEIEERKTDEDAPSEAPKWIPAVTKNSTSIELAWEPVPERDLNGNLTEYIIRYTDGETIIRRNVERYRKKVVINGLKASTTYSFKISAATVKGEGPLSKPTGARTDDPPIPPTPASGDIGAEEVSVAFEPRQILSNGEKVSYYQIIVVPLEEGKDPGKPSDKKYVDVVERYEDKSEGEPYITAEFSNNNEERKTFPVGDGKYYSRGSHVVARKRRGVYTKYFNGKLDDDTEYAVFQRSLSENGYYQDEGFSQFTTKTLPREEEPTPGKKNKHLIVVGVFIGLFIVCVVVVGGIVIVWLRGRRQNNANDDGEEISLEEQGYENFDPEGEIAVEEFEDHVKRLQEDDLFSVEYGAIRSQGNVTSKATLAEENKHKNRYNNIVAYDHSRVKLTPIEGVRGSDYINANFLDGYQKDKAYIATQGPLEHTSDDFWRMVWEQGTKTIVMVTNLEEKGRLKCHQYWPSEGAESYGDIRVTLMQTVQLTEFTIRTMTLKHADNSEQRTVNQYHYTVWPDHGVPECPSSLLTFVRKASRAKSSGRRAYGKLSYISQEEVRKNLNENFMVQVEEQYILIHDVLVEAIHSGFTEIHANDLRSHIKNLMQVNQTSGQSEMDEEFIRLGRCINTSQLTAQAASMACNVNKNRYPNALPYDETRVKLSVISGMEGSDYINANFIDGYMTRRAFIATQAPIPDTIPDFWRMIWEQESSTIVVLSKETEGDKVKVHQYWPAEKPAHIGTLVVEKTSETSYEDYTMREMKLTHTKESASRVVRQYHYTGWPDSGSPESGTGLIDLIGQVQRWQQQSENTKITVHCSAGVGRTGVFCALSILIGQLKSEGVVDVFQTVKQLRVERPAMVQTKDQYEFIYSALSEYLDSFDAYSNF</sequence>
<evidence type="ECO:0000256" key="16">
    <source>
        <dbReference type="ARBA" id="ARBA00023319"/>
    </source>
</evidence>
<dbReference type="EMBL" id="CALNXJ010000024">
    <property type="protein sequence ID" value="CAH3130121.1"/>
    <property type="molecule type" value="Genomic_DNA"/>
</dbReference>
<dbReference type="InterPro" id="IPR036116">
    <property type="entry name" value="FN3_sf"/>
</dbReference>
<dbReference type="InterPro" id="IPR013783">
    <property type="entry name" value="Ig-like_fold"/>
</dbReference>
<keyword evidence="11" id="KW-0904">Protein phosphatase</keyword>
<protein>
    <recommendedName>
        <fullName evidence="5">protein-tyrosine-phosphatase</fullName>
        <ecNumber evidence="5">3.1.3.48</ecNumber>
    </recommendedName>
</protein>
<comment type="similarity">
    <text evidence="3">Belongs to the immunoglobulin superfamily. DCC family.</text>
</comment>
<dbReference type="GO" id="GO:0007156">
    <property type="term" value="P:homophilic cell adhesion via plasma membrane adhesion molecules"/>
    <property type="evidence" value="ECO:0007669"/>
    <property type="project" value="TreeGrafter"/>
</dbReference>
<keyword evidence="7" id="KW-0732">Signal</keyword>
<feature type="domain" description="Tyrosine-protein phosphatase" evidence="20">
    <location>
        <begin position="1763"/>
        <end position="1943"/>
    </location>
</feature>
<evidence type="ECO:0000256" key="5">
    <source>
        <dbReference type="ARBA" id="ARBA00013064"/>
    </source>
</evidence>
<dbReference type="InterPro" id="IPR029021">
    <property type="entry name" value="Prot-tyrosine_phosphatase-like"/>
</dbReference>
<dbReference type="CDD" id="cd00063">
    <property type="entry name" value="FN3"/>
    <property type="match status" value="3"/>
</dbReference>
<keyword evidence="15" id="KW-0325">Glycoprotein</keyword>
<evidence type="ECO:0000259" key="21">
    <source>
        <dbReference type="PROSITE" id="PS50056"/>
    </source>
</evidence>
<dbReference type="PRINTS" id="PR00700">
    <property type="entry name" value="PRTYPHPHTASE"/>
</dbReference>
<dbReference type="SMART" id="SM00409">
    <property type="entry name" value="IG"/>
    <property type="match status" value="13"/>
</dbReference>
<evidence type="ECO:0000256" key="6">
    <source>
        <dbReference type="ARBA" id="ARBA00022475"/>
    </source>
</evidence>
<dbReference type="PROSITE" id="PS50055">
    <property type="entry name" value="TYR_PHOSPHATASE_PTP"/>
    <property type="match status" value="2"/>
</dbReference>
<feature type="region of interest" description="Disordered" evidence="18">
    <location>
        <begin position="1509"/>
        <end position="1533"/>
    </location>
</feature>
<evidence type="ECO:0000256" key="17">
    <source>
        <dbReference type="ARBA" id="ARBA00051722"/>
    </source>
</evidence>
<evidence type="ECO:0000256" key="12">
    <source>
        <dbReference type="ARBA" id="ARBA00023136"/>
    </source>
</evidence>
<feature type="domain" description="Fibronectin type-III" evidence="23">
    <location>
        <begin position="1429"/>
        <end position="1524"/>
    </location>
</feature>
<dbReference type="FunFam" id="2.60.40.10:FF:000299">
    <property type="entry name" value="protogenin isoform X2"/>
    <property type="match status" value="1"/>
</dbReference>
<evidence type="ECO:0000259" key="23">
    <source>
        <dbReference type="PROSITE" id="PS50853"/>
    </source>
</evidence>
<feature type="domain" description="Tyrosine-protein phosphatase" evidence="20">
    <location>
        <begin position="2024"/>
        <end position="2283"/>
    </location>
</feature>
<keyword evidence="19" id="KW-1133">Transmembrane helix</keyword>
<feature type="domain" description="Tyrosine specific protein phosphatases" evidence="21">
    <location>
        <begin position="2199"/>
        <end position="2274"/>
    </location>
</feature>
<dbReference type="SMART" id="SM00194">
    <property type="entry name" value="PTPc"/>
    <property type="match status" value="2"/>
</dbReference>
<dbReference type="SUPFAM" id="SSF52799">
    <property type="entry name" value="(Phosphotyrosine protein) phosphatases II"/>
    <property type="match status" value="2"/>
</dbReference>
<feature type="domain" description="Ig-like" evidence="22">
    <location>
        <begin position="380"/>
        <end position="479"/>
    </location>
</feature>
<dbReference type="PANTHER" id="PTHR45080">
    <property type="entry name" value="CONTACTIN 5"/>
    <property type="match status" value="1"/>
</dbReference>
<proteinExistence type="inferred from homology"/>
<keyword evidence="14" id="KW-0675">Receptor</keyword>
<dbReference type="InterPro" id="IPR036179">
    <property type="entry name" value="Ig-like_dom_sf"/>
</dbReference>
<evidence type="ECO:0000259" key="22">
    <source>
        <dbReference type="PROSITE" id="PS50835"/>
    </source>
</evidence>
<feature type="domain" description="Ig-like" evidence="22">
    <location>
        <begin position="1036"/>
        <end position="1122"/>
    </location>
</feature>
<keyword evidence="13" id="KW-1015">Disulfide bond</keyword>
<dbReference type="GO" id="GO:0050808">
    <property type="term" value="P:synapse organization"/>
    <property type="evidence" value="ECO:0007669"/>
    <property type="project" value="TreeGrafter"/>
</dbReference>
<evidence type="ECO:0000259" key="20">
    <source>
        <dbReference type="PROSITE" id="PS50055"/>
    </source>
</evidence>
<organism evidence="24 25">
    <name type="scientific">Pocillopora meandrina</name>
    <dbReference type="NCBI Taxonomy" id="46732"/>
    <lineage>
        <taxon>Eukaryota</taxon>
        <taxon>Metazoa</taxon>
        <taxon>Cnidaria</taxon>
        <taxon>Anthozoa</taxon>
        <taxon>Hexacorallia</taxon>
        <taxon>Scleractinia</taxon>
        <taxon>Astrocoeniina</taxon>
        <taxon>Pocilloporidae</taxon>
        <taxon>Pocillopora</taxon>
    </lineage>
</organism>
<keyword evidence="10" id="KW-0130">Cell adhesion</keyword>
<evidence type="ECO:0000256" key="1">
    <source>
        <dbReference type="ARBA" id="ARBA00004167"/>
    </source>
</evidence>
<dbReference type="FunFam" id="2.60.40.10:FF:000612">
    <property type="entry name" value="palladin isoform X1"/>
    <property type="match status" value="4"/>
</dbReference>